<proteinExistence type="predicted"/>
<evidence type="ECO:0000313" key="3">
    <source>
        <dbReference type="Proteomes" id="UP000501648"/>
    </source>
</evidence>
<gene>
    <name evidence="2" type="ORF">C798_23590</name>
</gene>
<dbReference type="Gene3D" id="1.10.443.10">
    <property type="entry name" value="Intergrase catalytic core"/>
    <property type="match status" value="1"/>
</dbReference>
<evidence type="ECO:0000256" key="1">
    <source>
        <dbReference type="ARBA" id="ARBA00023172"/>
    </source>
</evidence>
<dbReference type="InterPro" id="IPR011010">
    <property type="entry name" value="DNA_brk_join_enz"/>
</dbReference>
<accession>A0A6M3ZY00</accession>
<evidence type="ECO:0000313" key="2">
    <source>
        <dbReference type="EMBL" id="QJQ03103.1"/>
    </source>
</evidence>
<dbReference type="AlphaFoldDB" id="A0A6M3ZY00"/>
<protein>
    <recommendedName>
        <fullName evidence="4">Integrase</fullName>
    </recommendedName>
</protein>
<reference evidence="2 3" key="1">
    <citation type="journal article" date="2012" name="J. Bacteriol.">
        <title>Genome sequence of the pathogenic Herbaspirillum seropedicae strain Os34, isolated from rice roots.</title>
        <authorList>
            <person name="Ye W."/>
            <person name="Ye S."/>
            <person name="Liu J."/>
            <person name="Chang S."/>
            <person name="Chen M."/>
            <person name="Zhu B."/>
            <person name="Guo L."/>
            <person name="An Q."/>
        </authorList>
    </citation>
    <scope>NUCLEOTIDE SEQUENCE [LARGE SCALE GENOMIC DNA]</scope>
    <source>
        <strain evidence="2 3">Os34</strain>
    </source>
</reference>
<dbReference type="SUPFAM" id="SSF56349">
    <property type="entry name" value="DNA breaking-rejoining enzymes"/>
    <property type="match status" value="1"/>
</dbReference>
<dbReference type="Proteomes" id="UP000501648">
    <property type="component" value="Chromosome"/>
</dbReference>
<sequence>MKHAKDIFVMKMESPSASPTARCYRLPSFPPPPDWPVVEDADGNVISLWGDAFWDWTPFHGKKMKIHFNRDIHGSTGGMRTEPISAENEWDLRLIVTTMIYGPHGITNANVLKLDFHLIRRVVSFCEDNGIRVRDLGRFPTVWKSLAKVTQNARSRERLILILDRLLQSKEELGFAILESRDIAKLAEVFANSTATGAREDTEQVAYIPPRLYIYTLNRQRECIDDFLANQEKIAQCFEFCLDAYVHNFGSLQAAIEKTNGAQMPFTKPSKKSISKAIRLGFYRGTFHDTAKRFKIAGLLAKWVAADIDDDETDEGVTSLKMFCSYLNLINSVCLPYIGAFTFQRKEELGALRSDCLIWERDPIVGPIPIICGETTKTDPDNDARWPTSPHVAVAVEAANAVARMRMTAVVDATSPSNKAVTSNPLLFSPPTEPWSSSRSKGKVHNYRSSVQSYAQIIAAHTKLFDPDVLKITEEDLVHARRFTPNLDKKGAFAVGKPWPFSYHQLRRTGGINMYASGLLSETSIQVLLKHLVIYQTRYYGQHFSSARINETRQAMVVSSAYLVLAKQLKASVEDRFVSPAGNSLEQDKEIHLISESDYKKLIAAANRDEISFRGTTLGGCVTRGDCQYGGIESIARCAGGDGGKPCQDAKLDKAKREFVADLLASYVIQQMQFQPGTRRYEALQMEISACRNYLELTAD</sequence>
<keyword evidence="1" id="KW-0233">DNA recombination</keyword>
<dbReference type="InterPro" id="IPR013762">
    <property type="entry name" value="Integrase-like_cat_sf"/>
</dbReference>
<dbReference type="GO" id="GO:0006310">
    <property type="term" value="P:DNA recombination"/>
    <property type="evidence" value="ECO:0007669"/>
    <property type="project" value="UniProtKB-KW"/>
</dbReference>
<dbReference type="GO" id="GO:0003677">
    <property type="term" value="F:DNA binding"/>
    <property type="evidence" value="ECO:0007669"/>
    <property type="project" value="InterPro"/>
</dbReference>
<organism evidence="2 3">
    <name type="scientific">Herbaspirillum rubrisubalbicans Os34</name>
    <dbReference type="NCBI Taxonomy" id="1235827"/>
    <lineage>
        <taxon>Bacteria</taxon>
        <taxon>Pseudomonadati</taxon>
        <taxon>Pseudomonadota</taxon>
        <taxon>Betaproteobacteria</taxon>
        <taxon>Burkholderiales</taxon>
        <taxon>Oxalobacteraceae</taxon>
        <taxon>Herbaspirillum</taxon>
    </lineage>
</organism>
<dbReference type="EMBL" id="CP008956">
    <property type="protein sequence ID" value="QJQ03103.1"/>
    <property type="molecule type" value="Genomic_DNA"/>
</dbReference>
<evidence type="ECO:0008006" key="4">
    <source>
        <dbReference type="Google" id="ProtNLM"/>
    </source>
</evidence>
<dbReference type="RefSeq" id="WP_026052323.1">
    <property type="nucleotide sequence ID" value="NZ_CP008956.1"/>
</dbReference>
<dbReference type="GO" id="GO:0015074">
    <property type="term" value="P:DNA integration"/>
    <property type="evidence" value="ECO:0007669"/>
    <property type="project" value="InterPro"/>
</dbReference>
<name>A0A6M3ZY00_9BURK</name>